<evidence type="ECO:0000313" key="3">
    <source>
        <dbReference type="Proteomes" id="UP001597483"/>
    </source>
</evidence>
<dbReference type="Proteomes" id="UP001597483">
    <property type="component" value="Unassembled WGS sequence"/>
</dbReference>
<evidence type="ECO:0000256" key="1">
    <source>
        <dbReference type="SAM" id="MobiDB-lite"/>
    </source>
</evidence>
<accession>A0ABW5H3V6</accession>
<comment type="caution">
    <text evidence="2">The sequence shown here is derived from an EMBL/GenBank/DDBJ whole genome shotgun (WGS) entry which is preliminary data.</text>
</comment>
<protein>
    <submittedName>
        <fullName evidence="2">Uncharacterized protein</fullName>
    </submittedName>
</protein>
<organism evidence="2 3">
    <name type="scientific">Amycolatopsis silviterrae</name>
    <dbReference type="NCBI Taxonomy" id="1656914"/>
    <lineage>
        <taxon>Bacteria</taxon>
        <taxon>Bacillati</taxon>
        <taxon>Actinomycetota</taxon>
        <taxon>Actinomycetes</taxon>
        <taxon>Pseudonocardiales</taxon>
        <taxon>Pseudonocardiaceae</taxon>
        <taxon>Amycolatopsis</taxon>
    </lineage>
</organism>
<name>A0ABW5H3V6_9PSEU</name>
<keyword evidence="3" id="KW-1185">Reference proteome</keyword>
<evidence type="ECO:0000313" key="2">
    <source>
        <dbReference type="EMBL" id="MFD2467419.1"/>
    </source>
</evidence>
<sequence>MTRSLRERRSGVEAAPCGGNPLPLYPANGRNRFNPPDRHRGLGGRHDDAIEEDR</sequence>
<dbReference type="RefSeq" id="WP_378302127.1">
    <property type="nucleotide sequence ID" value="NZ_JBHUKS010000005.1"/>
</dbReference>
<reference evidence="3" key="1">
    <citation type="journal article" date="2019" name="Int. J. Syst. Evol. Microbiol.">
        <title>The Global Catalogue of Microorganisms (GCM) 10K type strain sequencing project: providing services to taxonomists for standard genome sequencing and annotation.</title>
        <authorList>
            <consortium name="The Broad Institute Genomics Platform"/>
            <consortium name="The Broad Institute Genome Sequencing Center for Infectious Disease"/>
            <person name="Wu L."/>
            <person name="Ma J."/>
        </authorList>
    </citation>
    <scope>NUCLEOTIDE SEQUENCE [LARGE SCALE GENOMIC DNA]</scope>
    <source>
        <strain evidence="3">CGMCC 4.7641</strain>
    </source>
</reference>
<dbReference type="EMBL" id="JBHUKS010000005">
    <property type="protein sequence ID" value="MFD2467419.1"/>
    <property type="molecule type" value="Genomic_DNA"/>
</dbReference>
<gene>
    <name evidence="2" type="ORF">ACFSVL_08455</name>
</gene>
<feature type="compositionally biased region" description="Basic and acidic residues" evidence="1">
    <location>
        <begin position="35"/>
        <end position="48"/>
    </location>
</feature>
<feature type="region of interest" description="Disordered" evidence="1">
    <location>
        <begin position="1"/>
        <end position="54"/>
    </location>
</feature>
<feature type="compositionally biased region" description="Basic and acidic residues" evidence="1">
    <location>
        <begin position="1"/>
        <end position="11"/>
    </location>
</feature>
<proteinExistence type="predicted"/>